<feature type="compositionally biased region" description="Polar residues" evidence="1">
    <location>
        <begin position="39"/>
        <end position="59"/>
    </location>
</feature>
<reference evidence="3" key="1">
    <citation type="submission" date="2014-07" db="EMBL/GenBank/DDBJ databases">
        <title>Identification of a novel salt tolerance gene in wild soybean by whole-genome sequencing.</title>
        <authorList>
            <person name="Lam H.-M."/>
            <person name="Qi X."/>
            <person name="Li M.-W."/>
            <person name="Liu X."/>
            <person name="Xie M."/>
            <person name="Ni M."/>
            <person name="Xu X."/>
        </authorList>
    </citation>
    <scope>NUCLEOTIDE SEQUENCE [LARGE SCALE GENOMIC DNA]</scope>
    <source>
        <tissue evidence="3">Root</tissue>
    </source>
</reference>
<dbReference type="Proteomes" id="UP000053555">
    <property type="component" value="Unassembled WGS sequence"/>
</dbReference>
<feature type="domain" description="DUF7780" evidence="2">
    <location>
        <begin position="130"/>
        <end position="423"/>
    </location>
</feature>
<accession>A0A0B2SHJ0</accession>
<feature type="compositionally biased region" description="Low complexity" evidence="1">
    <location>
        <begin position="10"/>
        <end position="20"/>
    </location>
</feature>
<evidence type="ECO:0000259" key="2">
    <source>
        <dbReference type="Pfam" id="PF25002"/>
    </source>
</evidence>
<dbReference type="EMBL" id="KN643845">
    <property type="protein sequence ID" value="KHN43719.1"/>
    <property type="molecule type" value="Genomic_DNA"/>
</dbReference>
<protein>
    <recommendedName>
        <fullName evidence="2">DUF7780 domain-containing protein</fullName>
    </recommendedName>
</protein>
<evidence type="ECO:0000256" key="1">
    <source>
        <dbReference type="SAM" id="MobiDB-lite"/>
    </source>
</evidence>
<dbReference type="PANTHER" id="PTHR34960:SF1">
    <property type="entry name" value="EMB|CAB68146.1-RELATED"/>
    <property type="match status" value="1"/>
</dbReference>
<feature type="region of interest" description="Disordered" evidence="1">
    <location>
        <begin position="1"/>
        <end position="20"/>
    </location>
</feature>
<proteinExistence type="predicted"/>
<feature type="region of interest" description="Disordered" evidence="1">
    <location>
        <begin position="39"/>
        <end position="65"/>
    </location>
</feature>
<dbReference type="Pfam" id="PF25002">
    <property type="entry name" value="DUF7780"/>
    <property type="match status" value="1"/>
</dbReference>
<dbReference type="AlphaFoldDB" id="A0A0B2SHJ0"/>
<evidence type="ECO:0000313" key="3">
    <source>
        <dbReference type="EMBL" id="KHN43719.1"/>
    </source>
</evidence>
<feature type="region of interest" description="Disordered" evidence="1">
    <location>
        <begin position="102"/>
        <end position="122"/>
    </location>
</feature>
<organism evidence="3">
    <name type="scientific">Glycine soja</name>
    <name type="common">Wild soybean</name>
    <dbReference type="NCBI Taxonomy" id="3848"/>
    <lineage>
        <taxon>Eukaryota</taxon>
        <taxon>Viridiplantae</taxon>
        <taxon>Streptophyta</taxon>
        <taxon>Embryophyta</taxon>
        <taxon>Tracheophyta</taxon>
        <taxon>Spermatophyta</taxon>
        <taxon>Magnoliopsida</taxon>
        <taxon>eudicotyledons</taxon>
        <taxon>Gunneridae</taxon>
        <taxon>Pentapetalae</taxon>
        <taxon>rosids</taxon>
        <taxon>fabids</taxon>
        <taxon>Fabales</taxon>
        <taxon>Fabaceae</taxon>
        <taxon>Papilionoideae</taxon>
        <taxon>50 kb inversion clade</taxon>
        <taxon>NPAAA clade</taxon>
        <taxon>indigoferoid/millettioid clade</taxon>
        <taxon>Phaseoleae</taxon>
        <taxon>Glycine</taxon>
        <taxon>Glycine subgen. Soja</taxon>
    </lineage>
</organism>
<dbReference type="PANTHER" id="PTHR34960">
    <property type="entry name" value="EMB|CAB68146.1-RELATED"/>
    <property type="match status" value="1"/>
</dbReference>
<gene>
    <name evidence="3" type="ORF">glysoja_033720</name>
</gene>
<dbReference type="InterPro" id="IPR056682">
    <property type="entry name" value="DUF7780"/>
</dbReference>
<name>A0A0B2SHJ0_GLYSO</name>
<sequence length="482" mass="53583">MGSFPKAKPNNTHTDTNTNTHNRVMGFLLVFFPEENNNTTPTIATKSTKPNLVSSSPSPHSLKRISSSSNNALLSKAQSTISICFLLLFTTLLLFTLSTFEPTHHKPRSIPPKSKLRKNTSSSDVAFPSTALQRMGTLYRRGTRAMNDIVVCHVPEDTTHDEFRIFLRLLHRSGLTSKSDVVFIFVSASSSTTFAHIVHEENTSFLSLINLHAQLNSTQWAKPSESNFDATRFLKAPKKGEPLWGKKIRTNYSGSEGELSRASYGSVLSFDANELDPENSLAGFLDRVPLSLRRWACYPMLLGRVRRNFKHVTLVDVKNVVIFNDPLGRVRNQSPESVFVYPNAKHGRNSERTQSHHPVNSVILMGGARGIRRVSHAMLVAIVRAAMQPHKRKNSVSDSAILSQLVRNKFALRNVHLIVSGESIPEASSLAGSTSFSDCAIIQRGTGNYYDLNSIVKKQICSSVMDSFVYNSDCKHLVKVEQ</sequence>